<dbReference type="eggNOG" id="ENOG502SECE">
    <property type="taxonomic scope" value="Eukaryota"/>
</dbReference>
<accession>A0A0L0GDJ2</accession>
<dbReference type="AlphaFoldDB" id="A0A0L0GDJ2"/>
<evidence type="ECO:0000313" key="2">
    <source>
        <dbReference type="Proteomes" id="UP000054560"/>
    </source>
</evidence>
<proteinExistence type="predicted"/>
<evidence type="ECO:0000313" key="1">
    <source>
        <dbReference type="EMBL" id="KNC87060.1"/>
    </source>
</evidence>
<dbReference type="Proteomes" id="UP000054560">
    <property type="component" value="Unassembled WGS sequence"/>
</dbReference>
<gene>
    <name evidence="1" type="ORF">SARC_00804</name>
</gene>
<dbReference type="GeneID" id="25901308"/>
<dbReference type="RefSeq" id="XP_014160962.1">
    <property type="nucleotide sequence ID" value="XM_014305487.1"/>
</dbReference>
<keyword evidence="2" id="KW-1185">Reference proteome</keyword>
<protein>
    <submittedName>
        <fullName evidence="1">Uncharacterized protein</fullName>
    </submittedName>
</protein>
<reference evidence="1 2" key="1">
    <citation type="submission" date="2011-02" db="EMBL/GenBank/DDBJ databases">
        <title>The Genome Sequence of Sphaeroforma arctica JP610.</title>
        <authorList>
            <consortium name="The Broad Institute Genome Sequencing Platform"/>
            <person name="Russ C."/>
            <person name="Cuomo C."/>
            <person name="Young S.K."/>
            <person name="Zeng Q."/>
            <person name="Gargeya S."/>
            <person name="Alvarado L."/>
            <person name="Berlin A."/>
            <person name="Chapman S.B."/>
            <person name="Chen Z."/>
            <person name="Freedman E."/>
            <person name="Gellesch M."/>
            <person name="Goldberg J."/>
            <person name="Griggs A."/>
            <person name="Gujja S."/>
            <person name="Heilman E."/>
            <person name="Heiman D."/>
            <person name="Howarth C."/>
            <person name="Mehta T."/>
            <person name="Neiman D."/>
            <person name="Pearson M."/>
            <person name="Roberts A."/>
            <person name="Saif S."/>
            <person name="Shea T."/>
            <person name="Shenoy N."/>
            <person name="Sisk P."/>
            <person name="Stolte C."/>
            <person name="Sykes S."/>
            <person name="White J."/>
            <person name="Yandava C."/>
            <person name="Burger G."/>
            <person name="Gray M.W."/>
            <person name="Holland P.W.H."/>
            <person name="King N."/>
            <person name="Lang F.B.F."/>
            <person name="Roger A.J."/>
            <person name="Ruiz-Trillo I."/>
            <person name="Haas B."/>
            <person name="Nusbaum C."/>
            <person name="Birren B."/>
        </authorList>
    </citation>
    <scope>NUCLEOTIDE SEQUENCE [LARGE SCALE GENOMIC DNA]</scope>
    <source>
        <strain evidence="1 2">JP610</strain>
    </source>
</reference>
<dbReference type="EMBL" id="KQ241624">
    <property type="protein sequence ID" value="KNC87060.1"/>
    <property type="molecule type" value="Genomic_DNA"/>
</dbReference>
<sequence>MNPIWLPDSASNHDSEVRKRLLDSFDKATKNYYKGASAAKSREVILQVWVLFNKLEGIERVKGGTRQDSSLMQRVNIQLYEVGMGLDRAVEHTTRSIMSSRRETVRVRAAANASGPIKLDFISETYELLVKSKAVD</sequence>
<name>A0A0L0GDJ2_9EUKA</name>
<organism evidence="1 2">
    <name type="scientific">Sphaeroforma arctica JP610</name>
    <dbReference type="NCBI Taxonomy" id="667725"/>
    <lineage>
        <taxon>Eukaryota</taxon>
        <taxon>Ichthyosporea</taxon>
        <taxon>Ichthyophonida</taxon>
        <taxon>Sphaeroforma</taxon>
    </lineage>
</organism>